<keyword evidence="2" id="KW-1185">Reference proteome</keyword>
<reference evidence="1 2" key="2">
    <citation type="journal article" date="2010" name="J Osaka Dent Univ">
        <title>Isolation and identification of Rothia mucilaginosa from persistent apical periodontitis lesions.</title>
        <authorList>
            <person name="Yamane K."/>
            <person name="Yoshida M."/>
            <person name="Fujihira T."/>
            <person name="Baba T."/>
            <person name="Tsuji N."/>
            <person name="Hayashi H."/>
            <person name="Sugimori C."/>
            <person name="Yamanaka T."/>
            <person name="Mashimo C."/>
            <person name="Nambu T."/>
            <person name="Kawai H."/>
            <person name="Fukushima H."/>
        </authorList>
    </citation>
    <scope>NUCLEOTIDE SEQUENCE [LARGE SCALE GENOMIC DNA]</scope>
    <source>
        <strain evidence="1 2">DY-18</strain>
    </source>
</reference>
<reference evidence="2" key="1">
    <citation type="submission" date="2009-07" db="EMBL/GenBank/DDBJ databases">
        <title>Complete genome sequence of Rothia mucilaginosa DJ.</title>
        <authorList>
            <person name="Yamane K."/>
            <person name="Nambu T."/>
            <person name="Mashimo C."/>
            <person name="Sugimori C."/>
            <person name="Yamanaka T."/>
            <person name="Leung K."/>
            <person name="Fukushima H."/>
        </authorList>
    </citation>
    <scope>NUCLEOTIDE SEQUENCE [LARGE SCALE GENOMIC DNA]</scope>
    <source>
        <strain evidence="2">DY-18</strain>
    </source>
</reference>
<gene>
    <name evidence="1" type="ordered locus">RMDY18_12000</name>
</gene>
<accession>D2NTQ6</accession>
<evidence type="ECO:0000313" key="1">
    <source>
        <dbReference type="EMBL" id="BAI65032.1"/>
    </source>
</evidence>
<evidence type="ECO:0000313" key="2">
    <source>
        <dbReference type="Proteomes" id="UP000001883"/>
    </source>
</evidence>
<dbReference type="EMBL" id="AP011540">
    <property type="protein sequence ID" value="BAI65032.1"/>
    <property type="molecule type" value="Genomic_DNA"/>
</dbReference>
<organism evidence="1 2">
    <name type="scientific">Rothia mucilaginosa (strain DY-18)</name>
    <name type="common">Stomatococcus mucilaginosus</name>
    <dbReference type="NCBI Taxonomy" id="680646"/>
    <lineage>
        <taxon>Bacteria</taxon>
        <taxon>Bacillati</taxon>
        <taxon>Actinomycetota</taxon>
        <taxon>Actinomycetes</taxon>
        <taxon>Micrococcales</taxon>
        <taxon>Micrococcaceae</taxon>
        <taxon>Rothia</taxon>
    </lineage>
</organism>
<dbReference type="KEGG" id="rmu:RMDY18_12000"/>
<proteinExistence type="predicted"/>
<dbReference type="HOGENOM" id="CLU_521643_0_0_11"/>
<reference evidence="1 2" key="3">
    <citation type="journal article" date="2010" name="Sequencing">
        <title>Complete Genome Sequence of Rothia mucilaginosa DY-18: A Clinical Isolate with Dense Meshwork-Like Structures from a Persistent Apical Periodontitis Lesion.</title>
        <authorList>
            <person name="Yamane K."/>
            <person name="Nambu T."/>
            <person name="Yamanaka T."/>
            <person name="Mashimo C."/>
            <person name="Sugimori C."/>
            <person name="Leung K.-P."/>
            <person name="Fukushima H."/>
        </authorList>
    </citation>
    <scope>NUCLEOTIDE SEQUENCE [LARGE SCALE GENOMIC DNA]</scope>
    <source>
        <strain evidence="1 2">DY-18</strain>
    </source>
</reference>
<sequence length="522" mass="56754">MVLPGTVLLSAVLEIEQHLLQLTTIHQVRRIKSAEIRINDILLSGPQNLTVERRIRLHVGKGRHARYRRGTRRTVGECRNRSIRDAGIRVELTVRPAESNTLLASPHVGGIVRVGGLHIRPGGGLREVHLGATSLSVQRRRQLAASSALLLLLVSELRNQALVLSLRDGSIREVLNTLKLQILTAHKNTAVLRRQTHNRGDEGPVLLGEVVVVVAPRLNDVLLRRIQGVCGDLDGAVKSASLQAGYAIGTFIVGLHIAHRQDGGAGALLTNHVHGTLTARQFLPNETLTLDQQLLILRGVLQGIILPLRCHDFRMVGAGVHRVVGDNVLASPNILNARLGLALSLGQNTRLVTHLVQGDTREIIDGSVEILQGLSLDGQLRLKSAVIGNGEVLPLFKAEHRRGRLSITGAVLRSSNVENNGAVLLTPFLGETGTLQSHGATLAGVQNTVIISGVRRLCRCILSSRLGGHSICRRCISNRCRILGECRSHRQNHSASQCQCAATLRRAEERRLRIRKRGHASS</sequence>
<protein>
    <submittedName>
        <fullName evidence="1">Uncharacterized protein</fullName>
    </submittedName>
</protein>
<name>D2NTQ6_ROTMD</name>
<dbReference type="Proteomes" id="UP000001883">
    <property type="component" value="Chromosome"/>
</dbReference>
<dbReference type="AlphaFoldDB" id="D2NTQ6"/>